<dbReference type="Proteomes" id="UP000286415">
    <property type="component" value="Unassembled WGS sequence"/>
</dbReference>
<gene>
    <name evidence="10" type="ORF">CSKR_114464</name>
</gene>
<organism evidence="10 11">
    <name type="scientific">Clonorchis sinensis</name>
    <name type="common">Chinese liver fluke</name>
    <dbReference type="NCBI Taxonomy" id="79923"/>
    <lineage>
        <taxon>Eukaryota</taxon>
        <taxon>Metazoa</taxon>
        <taxon>Spiralia</taxon>
        <taxon>Lophotrochozoa</taxon>
        <taxon>Platyhelminthes</taxon>
        <taxon>Trematoda</taxon>
        <taxon>Digenea</taxon>
        <taxon>Opisthorchiida</taxon>
        <taxon>Opisthorchiata</taxon>
        <taxon>Opisthorchiidae</taxon>
        <taxon>Clonorchis</taxon>
    </lineage>
</organism>
<feature type="compositionally biased region" description="Basic and acidic residues" evidence="9">
    <location>
        <begin position="370"/>
        <end position="380"/>
    </location>
</feature>
<dbReference type="SUPFAM" id="SSF103506">
    <property type="entry name" value="Mitochondrial carrier"/>
    <property type="match status" value="1"/>
</dbReference>
<sequence length="632" mass="71322">MFVPVNRFLDSALQTEHMKSFSCSTLLVPNCMPPEGSPRAGILPGRLSLGGGSREADAGFESPTFRSVNSHSTKEAPKKVGYWYFGGCASAMAAACTHPLDLIKVHLQTQQKKEVGMIGMGIRVFRRDGFFALYNGISASILRQLTYSMTRFGMYETYKQRKGSPMTFTESGVVACVSGFCGGIVGNPADMVNLLCEFATFIVVMVLCTVMCRFVVHILCNTISHWKVRGSNPTSASRLPLSRLGQPGSIPALVLLSGDMAARHRKGVTAERYFFQHGTWAKQCDHVELSFDIEGSSTSVPLWLPRKYYFVIGRNLHMHHRTRHSLLPAWHSKRPSHSSSNCVLSRRLPVTKNQSARSKHHPRTALQREINTESKTKREPPTSYCSMLNLPNRPLGEEELCPLEKGLNFAVSKTVRKQRVEEMIPGVESVFQKTSAIGGGEATGTARHSPQVRAARSSKYYISRVKSVKQPKQVDNMSITKTDKGWVTVVLNKSDYLQKQGDRFRYQYTGPPRLLYTKEWWEGKNNRIKCFFKVLISLSESSTQSKYTVSLIKRRLNKLSSALTPTLKPVTNRPEKPSSFKTRGCQKLFEEFQLRLKLEWHPKRKKNLRLVMEKRPLADWMRDQVSKIKCNG</sequence>
<dbReference type="InterPro" id="IPR050391">
    <property type="entry name" value="Mito_Metabolite_Transporter"/>
</dbReference>
<dbReference type="STRING" id="79923.A0A419PJQ9"/>
<dbReference type="GO" id="GO:0016020">
    <property type="term" value="C:membrane"/>
    <property type="evidence" value="ECO:0007669"/>
    <property type="project" value="UniProtKB-SubCell"/>
</dbReference>
<feature type="region of interest" description="Disordered" evidence="9">
    <location>
        <begin position="350"/>
        <end position="383"/>
    </location>
</feature>
<dbReference type="PANTHER" id="PTHR45618">
    <property type="entry name" value="MITOCHONDRIAL DICARBOXYLATE CARRIER-RELATED"/>
    <property type="match status" value="1"/>
</dbReference>
<keyword evidence="3" id="KW-0813">Transport</keyword>
<evidence type="ECO:0000256" key="5">
    <source>
        <dbReference type="ARBA" id="ARBA00022737"/>
    </source>
</evidence>
<evidence type="ECO:0000313" key="10">
    <source>
        <dbReference type="EMBL" id="KAG5444535.1"/>
    </source>
</evidence>
<dbReference type="InterPro" id="IPR023395">
    <property type="entry name" value="MCP_dom_sf"/>
</dbReference>
<comment type="caution">
    <text evidence="10">The sequence shown here is derived from an EMBL/GenBank/DDBJ whole genome shotgun (WGS) entry which is preliminary data.</text>
</comment>
<dbReference type="Pfam" id="PF00153">
    <property type="entry name" value="Mito_carr"/>
    <property type="match status" value="1"/>
</dbReference>
<keyword evidence="5" id="KW-0677">Repeat</keyword>
<evidence type="ECO:0000256" key="6">
    <source>
        <dbReference type="ARBA" id="ARBA00022989"/>
    </source>
</evidence>
<accession>A0A419PJQ9</accession>
<dbReference type="InParanoid" id="A0A419PJQ9"/>
<evidence type="ECO:0000256" key="1">
    <source>
        <dbReference type="ARBA" id="ARBA00004141"/>
    </source>
</evidence>
<proteinExistence type="inferred from homology"/>
<keyword evidence="6" id="KW-1133">Transmembrane helix</keyword>
<dbReference type="EMBL" id="NIRI02000056">
    <property type="protein sequence ID" value="KAG5444535.1"/>
    <property type="molecule type" value="Genomic_DNA"/>
</dbReference>
<evidence type="ECO:0000256" key="7">
    <source>
        <dbReference type="ARBA" id="ARBA00023136"/>
    </source>
</evidence>
<reference evidence="10 11" key="1">
    <citation type="journal article" date="2018" name="Biotechnol. Adv.">
        <title>Improved genomic resources and new bioinformatic workflow for the carcinogenic parasite Clonorchis sinensis: Biotechnological implications.</title>
        <authorList>
            <person name="Wang D."/>
            <person name="Korhonen P.K."/>
            <person name="Gasser R.B."/>
            <person name="Young N.D."/>
        </authorList>
    </citation>
    <scope>NUCLEOTIDE SEQUENCE [LARGE SCALE GENOMIC DNA]</scope>
    <source>
        <strain evidence="10">Cs-k2</strain>
    </source>
</reference>
<evidence type="ECO:0000256" key="9">
    <source>
        <dbReference type="SAM" id="MobiDB-lite"/>
    </source>
</evidence>
<dbReference type="OrthoDB" id="8864395at2759"/>
<keyword evidence="7 8" id="KW-0472">Membrane</keyword>
<keyword evidence="4 8" id="KW-0812">Transmembrane</keyword>
<dbReference type="Gene3D" id="1.50.40.10">
    <property type="entry name" value="Mitochondrial carrier domain"/>
    <property type="match status" value="1"/>
</dbReference>
<dbReference type="AlphaFoldDB" id="A0A419PJQ9"/>
<evidence type="ECO:0000313" key="11">
    <source>
        <dbReference type="Proteomes" id="UP000286415"/>
    </source>
</evidence>
<dbReference type="InterPro" id="IPR018108">
    <property type="entry name" value="MCP_transmembrane"/>
</dbReference>
<evidence type="ECO:0000256" key="8">
    <source>
        <dbReference type="PROSITE-ProRule" id="PRU00282"/>
    </source>
</evidence>
<dbReference type="PROSITE" id="PS50920">
    <property type="entry name" value="SOLCAR"/>
    <property type="match status" value="1"/>
</dbReference>
<evidence type="ECO:0000256" key="4">
    <source>
        <dbReference type="ARBA" id="ARBA00022692"/>
    </source>
</evidence>
<reference evidence="10 11" key="2">
    <citation type="journal article" date="2021" name="Genomics">
        <title>High-quality reference genome for Clonorchis sinensis.</title>
        <authorList>
            <person name="Young N.D."/>
            <person name="Stroehlein A.J."/>
            <person name="Kinkar L."/>
            <person name="Wang T."/>
            <person name="Sohn W.M."/>
            <person name="Chang B.C.H."/>
            <person name="Kaur P."/>
            <person name="Weisz D."/>
            <person name="Dudchenko O."/>
            <person name="Aiden E.L."/>
            <person name="Korhonen P.K."/>
            <person name="Gasser R.B."/>
        </authorList>
    </citation>
    <scope>NUCLEOTIDE SEQUENCE [LARGE SCALE GENOMIC DNA]</scope>
    <source>
        <strain evidence="10">Cs-k2</strain>
    </source>
</reference>
<evidence type="ECO:0000256" key="2">
    <source>
        <dbReference type="ARBA" id="ARBA00006375"/>
    </source>
</evidence>
<name>A0A419PJQ9_CLOSI</name>
<feature type="repeat" description="Solcar" evidence="8">
    <location>
        <begin position="81"/>
        <end position="161"/>
    </location>
</feature>
<comment type="subcellular location">
    <subcellularLocation>
        <location evidence="1">Membrane</location>
        <topology evidence="1">Multi-pass membrane protein</topology>
    </subcellularLocation>
</comment>
<protein>
    <submittedName>
        <fullName evidence="10">Uncharacterized protein</fullName>
    </submittedName>
</protein>
<comment type="similarity">
    <text evidence="2">Belongs to the mitochondrial carrier (TC 2.A.29) family.</text>
</comment>
<keyword evidence="11" id="KW-1185">Reference proteome</keyword>
<evidence type="ECO:0000256" key="3">
    <source>
        <dbReference type="ARBA" id="ARBA00022448"/>
    </source>
</evidence>